<gene>
    <name evidence="2" type="ORF">C7I55_02410</name>
</gene>
<protein>
    <recommendedName>
        <fullName evidence="4">Spore coat protein U domain-containing protein</fullName>
    </recommendedName>
</protein>
<sequence>MKKIITAALAATAMLAATSAQAQTSQRHYAGNIVGIPFTSTNPSGLGLLAAEFGFAGGIGTRYTANAGALGNTQTATPTVATAFALTGSVSKDCSFYAGNNASATAIDFGTIGVRTGNNENVSDAFEMVGPAVAAINSATAGCNFNNSVTLTKLNGNQGLKNSAPGSYDSAQFQANIPYTVQANWTGTPQGTTANGISQSLTVADTSGTNSVNQGAWRSAFAMAITAAPVNKGLVAGSYSDTLTLTLAAQ</sequence>
<keyword evidence="3" id="KW-1185">Reference proteome</keyword>
<accession>A0A2P7QZ58</accession>
<dbReference type="OrthoDB" id="7203080at2"/>
<dbReference type="EMBL" id="PXYI01000001">
    <property type="protein sequence ID" value="PSJ43250.1"/>
    <property type="molecule type" value="Genomic_DNA"/>
</dbReference>
<organism evidence="2 3">
    <name type="scientific">Allosphingosinicella deserti</name>
    <dbReference type="NCBI Taxonomy" id="2116704"/>
    <lineage>
        <taxon>Bacteria</taxon>
        <taxon>Pseudomonadati</taxon>
        <taxon>Pseudomonadota</taxon>
        <taxon>Alphaproteobacteria</taxon>
        <taxon>Sphingomonadales</taxon>
        <taxon>Sphingomonadaceae</taxon>
        <taxon>Allosphingosinicella</taxon>
    </lineage>
</organism>
<comment type="caution">
    <text evidence="2">The sequence shown here is derived from an EMBL/GenBank/DDBJ whole genome shotgun (WGS) entry which is preliminary data.</text>
</comment>
<proteinExistence type="predicted"/>
<feature type="signal peptide" evidence="1">
    <location>
        <begin position="1"/>
        <end position="22"/>
    </location>
</feature>
<reference evidence="2 3" key="1">
    <citation type="submission" date="2018-03" db="EMBL/GenBank/DDBJ databases">
        <title>The draft genome of Sphingosinicella sp. GL-C-18.</title>
        <authorList>
            <person name="Liu L."/>
            <person name="Li L."/>
            <person name="Liang L."/>
            <person name="Zhang X."/>
            <person name="Wang T."/>
        </authorList>
    </citation>
    <scope>NUCLEOTIDE SEQUENCE [LARGE SCALE GENOMIC DNA]</scope>
    <source>
        <strain evidence="2 3">GL-C-18</strain>
    </source>
</reference>
<feature type="chain" id="PRO_5015107336" description="Spore coat protein U domain-containing protein" evidence="1">
    <location>
        <begin position="23"/>
        <end position="250"/>
    </location>
</feature>
<evidence type="ECO:0000256" key="1">
    <source>
        <dbReference type="SAM" id="SignalP"/>
    </source>
</evidence>
<dbReference type="Proteomes" id="UP000241167">
    <property type="component" value="Unassembled WGS sequence"/>
</dbReference>
<evidence type="ECO:0008006" key="4">
    <source>
        <dbReference type="Google" id="ProtNLM"/>
    </source>
</evidence>
<evidence type="ECO:0000313" key="2">
    <source>
        <dbReference type="EMBL" id="PSJ43250.1"/>
    </source>
</evidence>
<name>A0A2P7QZ58_9SPHN</name>
<dbReference type="RefSeq" id="WP_106511268.1">
    <property type="nucleotide sequence ID" value="NZ_PXYI01000001.1"/>
</dbReference>
<keyword evidence="1" id="KW-0732">Signal</keyword>
<dbReference type="AlphaFoldDB" id="A0A2P7QZ58"/>
<evidence type="ECO:0000313" key="3">
    <source>
        <dbReference type="Proteomes" id="UP000241167"/>
    </source>
</evidence>